<dbReference type="EMBL" id="LDOT01000026">
    <property type="protein sequence ID" value="KLV03761.1"/>
    <property type="molecule type" value="Genomic_DNA"/>
</dbReference>
<keyword evidence="1" id="KW-0812">Transmembrane</keyword>
<proteinExistence type="predicted"/>
<feature type="transmembrane region" description="Helical" evidence="1">
    <location>
        <begin position="72"/>
        <end position="97"/>
    </location>
</feature>
<dbReference type="Proteomes" id="UP000036097">
    <property type="component" value="Unassembled WGS sequence"/>
</dbReference>
<sequence>MFTALVAGILLFAIMAILITLSMVYCIIRMVITVMNMSLLLMRSIQMNVMQNIYVESMFMVLTVVMKPSNMVIISIILLMVDCIINMVITVMTMDLLKSLRVNQIKPLWGFFCLDGWGTWQNKPITSM</sequence>
<gene>
    <name evidence="2" type="ORF">ABT56_17440</name>
</gene>
<reference evidence="2 3" key="1">
    <citation type="submission" date="2015-05" db="EMBL/GenBank/DDBJ databases">
        <title>Photobacterium galathea sp. nov.</title>
        <authorList>
            <person name="Machado H."/>
            <person name="Gram L."/>
        </authorList>
    </citation>
    <scope>NUCLEOTIDE SEQUENCE [LARGE SCALE GENOMIC DNA]</scope>
    <source>
        <strain evidence="2 3">CGMCC 1.12159</strain>
    </source>
</reference>
<evidence type="ECO:0000313" key="2">
    <source>
        <dbReference type="EMBL" id="KLV03761.1"/>
    </source>
</evidence>
<evidence type="ECO:0000256" key="1">
    <source>
        <dbReference type="SAM" id="Phobius"/>
    </source>
</evidence>
<keyword evidence="3" id="KW-1185">Reference proteome</keyword>
<comment type="caution">
    <text evidence="2">The sequence shown here is derived from an EMBL/GenBank/DDBJ whole genome shotgun (WGS) entry which is preliminary data.</text>
</comment>
<dbReference type="AlphaFoldDB" id="A0A0J1GVW1"/>
<keyword evidence="1" id="KW-1133">Transmembrane helix</keyword>
<evidence type="ECO:0000313" key="3">
    <source>
        <dbReference type="Proteomes" id="UP000036097"/>
    </source>
</evidence>
<accession>A0A0J1GVW1</accession>
<name>A0A0J1GVW1_9GAMM</name>
<feature type="transmembrane region" description="Helical" evidence="1">
    <location>
        <begin position="6"/>
        <end position="28"/>
    </location>
</feature>
<organism evidence="2 3">
    <name type="scientific">Photobacterium aquae</name>
    <dbReference type="NCBI Taxonomy" id="1195763"/>
    <lineage>
        <taxon>Bacteria</taxon>
        <taxon>Pseudomonadati</taxon>
        <taxon>Pseudomonadota</taxon>
        <taxon>Gammaproteobacteria</taxon>
        <taxon>Vibrionales</taxon>
        <taxon>Vibrionaceae</taxon>
        <taxon>Photobacterium</taxon>
    </lineage>
</organism>
<keyword evidence="1" id="KW-0472">Membrane</keyword>
<protein>
    <submittedName>
        <fullName evidence="2">Uncharacterized protein</fullName>
    </submittedName>
</protein>